<keyword evidence="2" id="KW-0812">Transmembrane</keyword>
<gene>
    <name evidence="4" type="ORF">Fcan01_23517</name>
</gene>
<proteinExistence type="predicted"/>
<reference evidence="4 5" key="1">
    <citation type="submission" date="2015-12" db="EMBL/GenBank/DDBJ databases">
        <title>The genome of Folsomia candida.</title>
        <authorList>
            <person name="Faddeeva A."/>
            <person name="Derks M.F."/>
            <person name="Anvar Y."/>
            <person name="Smit S."/>
            <person name="Van Straalen N."/>
            <person name="Roelofs D."/>
        </authorList>
    </citation>
    <scope>NUCLEOTIDE SEQUENCE [LARGE SCALE GENOMIC DNA]</scope>
    <source>
        <strain evidence="4 5">VU population</strain>
        <tissue evidence="4">Whole body</tissue>
    </source>
</reference>
<dbReference type="InterPro" id="IPR006629">
    <property type="entry name" value="LITAF"/>
</dbReference>
<keyword evidence="2" id="KW-1133">Transmembrane helix</keyword>
<dbReference type="Proteomes" id="UP000198287">
    <property type="component" value="Unassembled WGS sequence"/>
</dbReference>
<feature type="transmembrane region" description="Helical" evidence="2">
    <location>
        <begin position="80"/>
        <end position="103"/>
    </location>
</feature>
<feature type="region of interest" description="Disordered" evidence="1">
    <location>
        <begin position="1"/>
        <end position="43"/>
    </location>
</feature>
<comment type="caution">
    <text evidence="4">The sequence shown here is derived from an EMBL/GenBank/DDBJ whole genome shotgun (WGS) entry which is preliminary data.</text>
</comment>
<feature type="compositionally biased region" description="Low complexity" evidence="1">
    <location>
        <begin position="13"/>
        <end position="30"/>
    </location>
</feature>
<evidence type="ECO:0000256" key="1">
    <source>
        <dbReference type="SAM" id="MobiDB-lite"/>
    </source>
</evidence>
<evidence type="ECO:0000313" key="5">
    <source>
        <dbReference type="Proteomes" id="UP000198287"/>
    </source>
</evidence>
<dbReference type="EMBL" id="LNIX01000028">
    <property type="protein sequence ID" value="OXA41693.1"/>
    <property type="molecule type" value="Genomic_DNA"/>
</dbReference>
<protein>
    <recommendedName>
        <fullName evidence="3">LITAF domain-containing protein</fullName>
    </recommendedName>
</protein>
<dbReference type="AlphaFoldDB" id="A0A226D971"/>
<evidence type="ECO:0000256" key="2">
    <source>
        <dbReference type="SAM" id="Phobius"/>
    </source>
</evidence>
<feature type="domain" description="LITAF" evidence="3">
    <location>
        <begin position="55"/>
        <end position="125"/>
    </location>
</feature>
<evidence type="ECO:0000313" key="4">
    <source>
        <dbReference type="EMBL" id="OXA41693.1"/>
    </source>
</evidence>
<name>A0A226D971_FOLCA</name>
<sequence>MEPQVVLPPMNVTSSSTASLTSSGSTLITSDPAVGGQDEGTDSLMRDQIGIKPQAPGQNICKYCGKEIDDPEEKNIPSNVAWLSFSFLFLCCLWWLSWVPFIVDNKRCNICKTAVKVCPHCYRRIDRPPV</sequence>
<evidence type="ECO:0000259" key="3">
    <source>
        <dbReference type="Pfam" id="PF10601"/>
    </source>
</evidence>
<keyword evidence="5" id="KW-1185">Reference proteome</keyword>
<organism evidence="4 5">
    <name type="scientific">Folsomia candida</name>
    <name type="common">Springtail</name>
    <dbReference type="NCBI Taxonomy" id="158441"/>
    <lineage>
        <taxon>Eukaryota</taxon>
        <taxon>Metazoa</taxon>
        <taxon>Ecdysozoa</taxon>
        <taxon>Arthropoda</taxon>
        <taxon>Hexapoda</taxon>
        <taxon>Collembola</taxon>
        <taxon>Entomobryomorpha</taxon>
        <taxon>Isotomoidea</taxon>
        <taxon>Isotomidae</taxon>
        <taxon>Proisotominae</taxon>
        <taxon>Folsomia</taxon>
    </lineage>
</organism>
<accession>A0A226D971</accession>
<dbReference type="Pfam" id="PF10601">
    <property type="entry name" value="zf-LITAF-like"/>
    <property type="match status" value="1"/>
</dbReference>
<keyword evidence="2" id="KW-0472">Membrane</keyword>